<dbReference type="Proteomes" id="UP001162881">
    <property type="component" value="Unassembled WGS sequence"/>
</dbReference>
<dbReference type="InterPro" id="IPR047685">
    <property type="entry name" value="CopC-like"/>
</dbReference>
<evidence type="ECO:0000256" key="7">
    <source>
        <dbReference type="SAM" id="SignalP"/>
    </source>
</evidence>
<organism evidence="9 10">
    <name type="scientific">Novosphingobium organovorum</name>
    <dbReference type="NCBI Taxonomy" id="2930092"/>
    <lineage>
        <taxon>Bacteria</taxon>
        <taxon>Pseudomonadati</taxon>
        <taxon>Pseudomonadota</taxon>
        <taxon>Alphaproteobacteria</taxon>
        <taxon>Sphingomonadales</taxon>
        <taxon>Sphingomonadaceae</taxon>
        <taxon>Novosphingobium</taxon>
    </lineage>
</organism>
<comment type="subcellular location">
    <subcellularLocation>
        <location evidence="1">Periplasm</location>
    </subcellularLocation>
</comment>
<dbReference type="PANTHER" id="PTHR34820">
    <property type="entry name" value="INNER MEMBRANE PROTEIN YEBZ"/>
    <property type="match status" value="1"/>
</dbReference>
<feature type="signal peptide" evidence="7">
    <location>
        <begin position="1"/>
        <end position="37"/>
    </location>
</feature>
<evidence type="ECO:0000256" key="6">
    <source>
        <dbReference type="ARBA" id="ARBA00023008"/>
    </source>
</evidence>
<dbReference type="Gene3D" id="2.60.40.1220">
    <property type="match status" value="1"/>
</dbReference>
<dbReference type="InterPro" id="IPR032694">
    <property type="entry name" value="CopC/D"/>
</dbReference>
<accession>A0ABT0BDH3</accession>
<evidence type="ECO:0000313" key="9">
    <source>
        <dbReference type="EMBL" id="MCJ2182955.1"/>
    </source>
</evidence>
<feature type="domain" description="CopC" evidence="8">
    <location>
        <begin position="36"/>
        <end position="136"/>
    </location>
</feature>
<protein>
    <submittedName>
        <fullName evidence="9">Copper homeostasis periplasmic binding protein CopC</fullName>
    </submittedName>
</protein>
<reference evidence="9" key="1">
    <citation type="submission" date="2022-03" db="EMBL/GenBank/DDBJ databases">
        <title>Identification of a novel bacterium isolated from mangrove sediments.</title>
        <authorList>
            <person name="Pan X."/>
        </authorList>
    </citation>
    <scope>NUCLEOTIDE SEQUENCE</scope>
    <source>
        <strain evidence="9">B1949</strain>
    </source>
</reference>
<evidence type="ECO:0000256" key="3">
    <source>
        <dbReference type="ARBA" id="ARBA00022723"/>
    </source>
</evidence>
<keyword evidence="10" id="KW-1185">Reference proteome</keyword>
<dbReference type="Pfam" id="PF04234">
    <property type="entry name" value="CopC"/>
    <property type="match status" value="1"/>
</dbReference>
<keyword evidence="3" id="KW-0479">Metal-binding</keyword>
<dbReference type="EMBL" id="JALHLF010000030">
    <property type="protein sequence ID" value="MCJ2182955.1"/>
    <property type="molecule type" value="Genomic_DNA"/>
</dbReference>
<evidence type="ECO:0000313" key="10">
    <source>
        <dbReference type="Proteomes" id="UP001162881"/>
    </source>
</evidence>
<dbReference type="InterPro" id="IPR014756">
    <property type="entry name" value="Ig_E-set"/>
</dbReference>
<comment type="similarity">
    <text evidence="2">Belongs to the CopC family.</text>
</comment>
<keyword evidence="5" id="KW-0574">Periplasm</keyword>
<evidence type="ECO:0000256" key="5">
    <source>
        <dbReference type="ARBA" id="ARBA00022764"/>
    </source>
</evidence>
<gene>
    <name evidence="9" type="primary">copC</name>
    <name evidence="9" type="ORF">MTR62_09655</name>
</gene>
<dbReference type="InterPro" id="IPR007348">
    <property type="entry name" value="CopC_dom"/>
</dbReference>
<proteinExistence type="inferred from homology"/>
<evidence type="ECO:0000259" key="8">
    <source>
        <dbReference type="Pfam" id="PF04234"/>
    </source>
</evidence>
<comment type="caution">
    <text evidence="9">The sequence shown here is derived from an EMBL/GenBank/DDBJ whole genome shotgun (WGS) entry which is preliminary data.</text>
</comment>
<dbReference type="PANTHER" id="PTHR34820:SF4">
    <property type="entry name" value="INNER MEMBRANE PROTEIN YEBZ"/>
    <property type="match status" value="1"/>
</dbReference>
<evidence type="ECO:0000256" key="1">
    <source>
        <dbReference type="ARBA" id="ARBA00004418"/>
    </source>
</evidence>
<keyword evidence="4 7" id="KW-0732">Signal</keyword>
<sequence length="137" mass="14787">MPSPGRQRSPHLVRKTLLASCTAVLLATLPTAVFAHAHLEKANPAPDSTVAKPQKLTLDFSEDLVAPLSNVELVMTSMPGMSDHKPMPIKGFQTSAKGKTMTVALPRPLPSGSYTLTWHAVTADQHRVEGSYTFTVR</sequence>
<name>A0ABT0BDH3_9SPHN</name>
<feature type="chain" id="PRO_5047214292" evidence="7">
    <location>
        <begin position="38"/>
        <end position="137"/>
    </location>
</feature>
<keyword evidence="6" id="KW-0186">Copper</keyword>
<dbReference type="SUPFAM" id="SSF81296">
    <property type="entry name" value="E set domains"/>
    <property type="match status" value="1"/>
</dbReference>
<dbReference type="InterPro" id="IPR014755">
    <property type="entry name" value="Cu-Rt/internalin_Ig-like"/>
</dbReference>
<dbReference type="NCBIfam" id="NF033814">
    <property type="entry name" value="copper_CopC"/>
    <property type="match status" value="1"/>
</dbReference>
<evidence type="ECO:0000256" key="4">
    <source>
        <dbReference type="ARBA" id="ARBA00022729"/>
    </source>
</evidence>
<evidence type="ECO:0000256" key="2">
    <source>
        <dbReference type="ARBA" id="ARBA00010509"/>
    </source>
</evidence>